<dbReference type="PROSITE" id="PS51741">
    <property type="entry name" value="F_BAR"/>
    <property type="match status" value="1"/>
</dbReference>
<dbReference type="SMART" id="SM00324">
    <property type="entry name" value="RhoGAP"/>
    <property type="match status" value="1"/>
</dbReference>
<dbReference type="Pfam" id="PF00620">
    <property type="entry name" value="RhoGAP"/>
    <property type="match status" value="1"/>
</dbReference>
<dbReference type="Proteomes" id="UP000186601">
    <property type="component" value="Unassembled WGS sequence"/>
</dbReference>
<reference evidence="7 8" key="1">
    <citation type="submission" date="2018-02" db="EMBL/GenBank/DDBJ databases">
        <title>Genome sequence of the basidiomycete white-rot fungus Phlebia centrifuga.</title>
        <authorList>
            <person name="Granchi Z."/>
            <person name="Peng M."/>
            <person name="de Vries R.P."/>
            <person name="Hilden K."/>
            <person name="Makela M.R."/>
            <person name="Grigoriev I."/>
            <person name="Riley R."/>
        </authorList>
    </citation>
    <scope>NUCLEOTIDE SEQUENCE [LARGE SCALE GENOMIC DNA]</scope>
    <source>
        <strain evidence="7 8">FBCC195</strain>
    </source>
</reference>
<dbReference type="PROSITE" id="PS50238">
    <property type="entry name" value="RHOGAP"/>
    <property type="match status" value="1"/>
</dbReference>
<keyword evidence="1 2" id="KW-0175">Coiled coil</keyword>
<evidence type="ECO:0000259" key="6">
    <source>
        <dbReference type="PROSITE" id="PS51741"/>
    </source>
</evidence>
<dbReference type="GO" id="GO:0005096">
    <property type="term" value="F:GTPase activator activity"/>
    <property type="evidence" value="ECO:0007669"/>
    <property type="project" value="TreeGrafter"/>
</dbReference>
<dbReference type="SUPFAM" id="SSF48350">
    <property type="entry name" value="GTPase activation domain, GAP"/>
    <property type="match status" value="1"/>
</dbReference>
<feature type="compositionally biased region" description="Polar residues" evidence="3">
    <location>
        <begin position="1076"/>
        <end position="1094"/>
    </location>
</feature>
<dbReference type="InterPro" id="IPR000591">
    <property type="entry name" value="DEP_dom"/>
</dbReference>
<feature type="compositionally biased region" description="Polar residues" evidence="3">
    <location>
        <begin position="1017"/>
        <end position="1039"/>
    </location>
</feature>
<feature type="region of interest" description="Disordered" evidence="3">
    <location>
        <begin position="796"/>
        <end position="816"/>
    </location>
</feature>
<comment type="caution">
    <text evidence="7">The sequence shown here is derived from an EMBL/GenBank/DDBJ whole genome shotgun (WGS) entry which is preliminary data.</text>
</comment>
<dbReference type="SMART" id="SM00055">
    <property type="entry name" value="FCH"/>
    <property type="match status" value="1"/>
</dbReference>
<feature type="compositionally biased region" description="Pro residues" evidence="3">
    <location>
        <begin position="972"/>
        <end position="995"/>
    </location>
</feature>
<dbReference type="AlphaFoldDB" id="A0A2R6NT07"/>
<dbReference type="GO" id="GO:0000935">
    <property type="term" value="C:division septum"/>
    <property type="evidence" value="ECO:0007669"/>
    <property type="project" value="TreeGrafter"/>
</dbReference>
<feature type="domain" description="DEP" evidence="4">
    <location>
        <begin position="309"/>
        <end position="389"/>
    </location>
</feature>
<dbReference type="OrthoDB" id="2155291at2759"/>
<evidence type="ECO:0000256" key="2">
    <source>
        <dbReference type="SAM" id="Coils"/>
    </source>
</evidence>
<organism evidence="7 8">
    <name type="scientific">Hermanssonia centrifuga</name>
    <dbReference type="NCBI Taxonomy" id="98765"/>
    <lineage>
        <taxon>Eukaryota</taxon>
        <taxon>Fungi</taxon>
        <taxon>Dikarya</taxon>
        <taxon>Basidiomycota</taxon>
        <taxon>Agaricomycotina</taxon>
        <taxon>Agaricomycetes</taxon>
        <taxon>Polyporales</taxon>
        <taxon>Meruliaceae</taxon>
        <taxon>Hermanssonia</taxon>
    </lineage>
</organism>
<dbReference type="GO" id="GO:0005737">
    <property type="term" value="C:cytoplasm"/>
    <property type="evidence" value="ECO:0007669"/>
    <property type="project" value="TreeGrafter"/>
</dbReference>
<evidence type="ECO:0000313" key="7">
    <source>
        <dbReference type="EMBL" id="PSR76135.1"/>
    </source>
</evidence>
<evidence type="ECO:0000256" key="1">
    <source>
        <dbReference type="PROSITE-ProRule" id="PRU01077"/>
    </source>
</evidence>
<dbReference type="InterPro" id="IPR031160">
    <property type="entry name" value="F_BAR_dom"/>
</dbReference>
<dbReference type="Gene3D" id="1.10.555.10">
    <property type="entry name" value="Rho GTPase activation protein"/>
    <property type="match status" value="1"/>
</dbReference>
<feature type="domain" description="Rho-GAP" evidence="5">
    <location>
        <begin position="565"/>
        <end position="789"/>
    </location>
</feature>
<dbReference type="PROSITE" id="PS50186">
    <property type="entry name" value="DEP"/>
    <property type="match status" value="1"/>
</dbReference>
<evidence type="ECO:0000256" key="3">
    <source>
        <dbReference type="SAM" id="MobiDB-lite"/>
    </source>
</evidence>
<dbReference type="GO" id="GO:0007264">
    <property type="term" value="P:small GTPase-mediated signal transduction"/>
    <property type="evidence" value="ECO:0007669"/>
    <property type="project" value="TreeGrafter"/>
</dbReference>
<evidence type="ECO:0000259" key="5">
    <source>
        <dbReference type="PROSITE" id="PS50238"/>
    </source>
</evidence>
<feature type="compositionally biased region" description="Low complexity" evidence="3">
    <location>
        <begin position="1041"/>
        <end position="1069"/>
    </location>
</feature>
<gene>
    <name evidence="7" type="ORF">PHLCEN_2v8633</name>
</gene>
<evidence type="ECO:0000259" key="4">
    <source>
        <dbReference type="PROSITE" id="PS50186"/>
    </source>
</evidence>
<dbReference type="GO" id="GO:0005886">
    <property type="term" value="C:plasma membrane"/>
    <property type="evidence" value="ECO:0007669"/>
    <property type="project" value="TreeGrafter"/>
</dbReference>
<proteinExistence type="predicted"/>
<dbReference type="EMBL" id="MLYV02000860">
    <property type="protein sequence ID" value="PSR76135.1"/>
    <property type="molecule type" value="Genomic_DNA"/>
</dbReference>
<accession>A0A2R6NT07</accession>
<dbReference type="InterPro" id="IPR000198">
    <property type="entry name" value="RhoGAP_dom"/>
</dbReference>
<dbReference type="InterPro" id="IPR036390">
    <property type="entry name" value="WH_DNA-bd_sf"/>
</dbReference>
<dbReference type="SUPFAM" id="SSF46785">
    <property type="entry name" value="Winged helix' DNA-binding domain"/>
    <property type="match status" value="1"/>
</dbReference>
<dbReference type="SUPFAM" id="SSF103657">
    <property type="entry name" value="BAR/IMD domain-like"/>
    <property type="match status" value="2"/>
</dbReference>
<dbReference type="InterPro" id="IPR008936">
    <property type="entry name" value="Rho_GTPase_activation_prot"/>
</dbReference>
<feature type="domain" description="F-BAR" evidence="6">
    <location>
        <begin position="8"/>
        <end position="531"/>
    </location>
</feature>
<feature type="coiled-coil region" evidence="2">
    <location>
        <begin position="444"/>
        <end position="482"/>
    </location>
</feature>
<sequence length="1143" mass="124337">MAAVTLPLTFQNSFWSQNYRTGLEVLFAQLDKGVAENEDIVALIRTRAAAEAALAATLASPASIGSAFEKDEGASLLVAFRGIKEESLAQGQLHAAAAKDLQSKIADPFAEWANGYKERLHASRSTLVDGYLRAYEHAQGDVAGLKNVYVTKTHRADELEDDVRFAPISQPAGDTYTTSPNLVPRDKRLAPRAPTRQPTMSERISARLKEFRINAASPTPSMTSAASKPEIHFDADAEEKGFGTPKIDKGKGRAIDGEEPILASPPPLSPPLPPAKLATNPVPPPPAPPIVVSGVSFTPDELSGLLARAKAELPLRPVRFPLLGEYQDAFTGEEFTAWLRENVKPFEKNIDRAEDAAKELVEKQGLLRRLGELGNEYEDADDAFYQFRPKAFNLEVPKPKDEKIMSPLEKNLSPLAENVVKRTSNFASLVTKALNNNPNGEAPYVKARREAEAADQEYRVAIRKLDRQRLGLEERIEDTLKTLQKWELDRLRAVKTVLNQYLTCLENLANGAVPSLEKSATLIASYQPESDLKAIIEQYRTGPFRPTAHVYESVAHDESDVVFGLDLRKWSDADFWNAGGGGHGPNDKKDGIPPVLTSLLGALTEAYAKLPNDAERRKTWVYEVPLVAVHHLRETLNAVPPMQDIPDDVLAKYDAPVIASALKLWVLELDPPLCMYEGWDEFRKLYPTVGAMKPEEQPSEQQHIQDLQTALQKLPRVHLIVLDTLVKHLKDLVDGTLGAEESNDVYVSKLGLSLGRAILRPKAETKFSIQDRHPTLLFIDLVSKYTEILPPTIAKKKRESERKVPVRKHTRPMDMRMSRSRISAGADLKELHAQQLAQRGMKPRSPPPVPAIPANVAQPLPEPPVSVQGPVVSITAEPEEVTAAPVKEETAVVDVRTPTPVDFASIPPPPPLARTHTPKVDAPVPVNTEVPPAFKEPPPEDDDLPPRPQFKEPPPERSDSPPLVMPSFAEPLPSPTLPMPSFADPPPEPASPPAVSPSATSPGAVSPSAVSPRTGGLSRSTSPRTGSNSSRDVSPNKSSLSRHSSGTATTTTSQSAPLRGPRVVTRGPRPAGGGSVSSMVNNFQSRNSVSSGTGTARPGSPAGSTGRSPSRPVSGHVKRSSANRTSMFERRTMASDAEEEIVQ</sequence>
<dbReference type="InterPro" id="IPR001060">
    <property type="entry name" value="FCH_dom"/>
</dbReference>
<evidence type="ECO:0000313" key="8">
    <source>
        <dbReference type="Proteomes" id="UP000186601"/>
    </source>
</evidence>
<dbReference type="Pfam" id="PF00611">
    <property type="entry name" value="FCH"/>
    <property type="match status" value="1"/>
</dbReference>
<dbReference type="PANTHER" id="PTHR23065:SF17">
    <property type="entry name" value="RHO-GTPASE-ACTIVATING PROTEIN RGD2"/>
    <property type="match status" value="1"/>
</dbReference>
<dbReference type="Gene3D" id="1.20.1270.60">
    <property type="entry name" value="Arfaptin homology (AH) domain/BAR domain"/>
    <property type="match status" value="2"/>
</dbReference>
<keyword evidence="8" id="KW-1185">Reference proteome</keyword>
<name>A0A2R6NT07_9APHY</name>
<dbReference type="InterPro" id="IPR027267">
    <property type="entry name" value="AH/BAR_dom_sf"/>
</dbReference>
<feature type="region of interest" description="Disordered" evidence="3">
    <location>
        <begin position="899"/>
        <end position="1143"/>
    </location>
</feature>
<dbReference type="GO" id="GO:0007010">
    <property type="term" value="P:cytoskeleton organization"/>
    <property type="evidence" value="ECO:0007669"/>
    <property type="project" value="TreeGrafter"/>
</dbReference>
<feature type="compositionally biased region" description="Low complexity" evidence="3">
    <location>
        <begin position="996"/>
        <end position="1012"/>
    </location>
</feature>
<dbReference type="STRING" id="98765.A0A2R6NT07"/>
<protein>
    <submittedName>
        <fullName evidence="7">Uncharacterized protein</fullName>
    </submittedName>
</protein>
<dbReference type="PANTHER" id="PTHR23065">
    <property type="entry name" value="PROLINE-SERINE-THREONINE PHOSPHATASE INTERACTING PROTEIN 1"/>
    <property type="match status" value="1"/>
</dbReference>
<feature type="region of interest" description="Disordered" evidence="3">
    <location>
        <begin position="168"/>
        <end position="200"/>
    </location>
</feature>
<feature type="compositionally biased region" description="Basic and acidic residues" evidence="3">
    <location>
        <begin position="949"/>
        <end position="959"/>
    </location>
</feature>